<proteinExistence type="predicted"/>
<evidence type="ECO:0000313" key="2">
    <source>
        <dbReference type="EMBL" id="GES75579.1"/>
    </source>
</evidence>
<comment type="caution">
    <text evidence="2">The sequence shown here is derived from an EMBL/GenBank/DDBJ whole genome shotgun (WGS) entry which is preliminary data.</text>
</comment>
<feature type="region of interest" description="Disordered" evidence="1">
    <location>
        <begin position="153"/>
        <end position="179"/>
    </location>
</feature>
<evidence type="ECO:0000256" key="1">
    <source>
        <dbReference type="SAM" id="MobiDB-lite"/>
    </source>
</evidence>
<dbReference type="Proteomes" id="UP000615446">
    <property type="component" value="Unassembled WGS sequence"/>
</dbReference>
<sequence length="200" mass="24182">MEIFKDYDLSNKSFKHPLQNPCFRYYLVHINQSYDFIKLCNDNSYLKNAYNDYFDHLIYECYRPKFPFDVKVEDYILSFDSGFAVYQRYLTKYMEKLEIKLNQLELLSLARHLWNSEPQEVILHYKELSVQLKSIYEEQLNRLLLNNSQNIENKRKHPDDDNYVNVDNTNSVSHDDNKRQRTDLSDLDLDFCNNFSIQVI</sequence>
<gene>
    <name evidence="2" type="ORF">RCL2_000300700</name>
</gene>
<feature type="compositionally biased region" description="Low complexity" evidence="1">
    <location>
        <begin position="163"/>
        <end position="172"/>
    </location>
</feature>
<organism evidence="2 3">
    <name type="scientific">Rhizophagus clarus</name>
    <dbReference type="NCBI Taxonomy" id="94130"/>
    <lineage>
        <taxon>Eukaryota</taxon>
        <taxon>Fungi</taxon>
        <taxon>Fungi incertae sedis</taxon>
        <taxon>Mucoromycota</taxon>
        <taxon>Glomeromycotina</taxon>
        <taxon>Glomeromycetes</taxon>
        <taxon>Glomerales</taxon>
        <taxon>Glomeraceae</taxon>
        <taxon>Rhizophagus</taxon>
    </lineage>
</organism>
<dbReference type="OrthoDB" id="2308040at2759"/>
<evidence type="ECO:0008006" key="4">
    <source>
        <dbReference type="Google" id="ProtNLM"/>
    </source>
</evidence>
<evidence type="ECO:0000313" key="3">
    <source>
        <dbReference type="Proteomes" id="UP000615446"/>
    </source>
</evidence>
<protein>
    <recommendedName>
        <fullName evidence="4">HMG box domain-containing protein</fullName>
    </recommendedName>
</protein>
<dbReference type="AlphaFoldDB" id="A0A8H3KVD5"/>
<accession>A0A8H3KVD5</accession>
<dbReference type="EMBL" id="BLAL01000016">
    <property type="protein sequence ID" value="GES75579.1"/>
    <property type="molecule type" value="Genomic_DNA"/>
</dbReference>
<reference evidence="2" key="1">
    <citation type="submission" date="2019-10" db="EMBL/GenBank/DDBJ databases">
        <title>Conservation and host-specific expression of non-tandemly repeated heterogenous ribosome RNA gene in arbuscular mycorrhizal fungi.</title>
        <authorList>
            <person name="Maeda T."/>
            <person name="Kobayashi Y."/>
            <person name="Nakagawa T."/>
            <person name="Ezawa T."/>
            <person name="Yamaguchi K."/>
            <person name="Bino T."/>
            <person name="Nishimoto Y."/>
            <person name="Shigenobu S."/>
            <person name="Kawaguchi M."/>
        </authorList>
    </citation>
    <scope>NUCLEOTIDE SEQUENCE</scope>
    <source>
        <strain evidence="2">HR1</strain>
    </source>
</reference>
<name>A0A8H3KVD5_9GLOM</name>